<dbReference type="InterPro" id="IPR001563">
    <property type="entry name" value="Peptidase_S10"/>
</dbReference>
<feature type="signal peptide" evidence="10">
    <location>
        <begin position="1"/>
        <end position="23"/>
    </location>
</feature>
<evidence type="ECO:0000256" key="7">
    <source>
        <dbReference type="ARBA" id="ARBA00022801"/>
    </source>
</evidence>
<gene>
    <name evidence="11" type="ORF">RJ641_003525</name>
</gene>
<keyword evidence="5 10" id="KW-0645">Protease</keyword>
<dbReference type="EMBL" id="JBAMMX010000011">
    <property type="protein sequence ID" value="KAK6931732.1"/>
    <property type="molecule type" value="Genomic_DNA"/>
</dbReference>
<evidence type="ECO:0000256" key="3">
    <source>
        <dbReference type="ARBA" id="ARBA00022525"/>
    </source>
</evidence>
<evidence type="ECO:0000256" key="6">
    <source>
        <dbReference type="ARBA" id="ARBA00022729"/>
    </source>
</evidence>
<dbReference type="PRINTS" id="PR00724">
    <property type="entry name" value="CRBOXYPTASEC"/>
</dbReference>
<dbReference type="FunFam" id="3.40.50.1820:FF:000013">
    <property type="entry name" value="Carboxypeptidase"/>
    <property type="match status" value="1"/>
</dbReference>
<evidence type="ECO:0000256" key="5">
    <source>
        <dbReference type="ARBA" id="ARBA00022670"/>
    </source>
</evidence>
<dbReference type="GO" id="GO:0005576">
    <property type="term" value="C:extracellular region"/>
    <property type="evidence" value="ECO:0007669"/>
    <property type="project" value="UniProtKB-SubCell"/>
</dbReference>
<dbReference type="PROSITE" id="PS00560">
    <property type="entry name" value="CARBOXYPEPT_SER_HIS"/>
    <property type="match status" value="1"/>
</dbReference>
<organism evidence="11 12">
    <name type="scientific">Dillenia turbinata</name>
    <dbReference type="NCBI Taxonomy" id="194707"/>
    <lineage>
        <taxon>Eukaryota</taxon>
        <taxon>Viridiplantae</taxon>
        <taxon>Streptophyta</taxon>
        <taxon>Embryophyta</taxon>
        <taxon>Tracheophyta</taxon>
        <taxon>Spermatophyta</taxon>
        <taxon>Magnoliopsida</taxon>
        <taxon>eudicotyledons</taxon>
        <taxon>Gunneridae</taxon>
        <taxon>Pentapetalae</taxon>
        <taxon>Dilleniales</taxon>
        <taxon>Dilleniaceae</taxon>
        <taxon>Dillenia</taxon>
    </lineage>
</organism>
<keyword evidence="3" id="KW-0964">Secreted</keyword>
<comment type="subcellular location">
    <subcellularLocation>
        <location evidence="1">Secreted</location>
    </subcellularLocation>
</comment>
<keyword evidence="6 10" id="KW-0732">Signal</keyword>
<dbReference type="InterPro" id="IPR033124">
    <property type="entry name" value="Ser_caboxypep_his_AS"/>
</dbReference>
<dbReference type="PANTHER" id="PTHR11802:SF280">
    <property type="entry name" value="SERINE CARBOXYPEPTIDASE-LIKE 35"/>
    <property type="match status" value="1"/>
</dbReference>
<reference evidence="11 12" key="1">
    <citation type="submission" date="2023-12" db="EMBL/GenBank/DDBJ databases">
        <title>A high-quality genome assembly for Dillenia turbinata (Dilleniales).</title>
        <authorList>
            <person name="Chanderbali A."/>
        </authorList>
    </citation>
    <scope>NUCLEOTIDE SEQUENCE [LARGE SCALE GENOMIC DNA]</scope>
    <source>
        <strain evidence="11">LSX21</strain>
        <tissue evidence="11">Leaf</tissue>
    </source>
</reference>
<keyword evidence="8" id="KW-1015">Disulfide bond</keyword>
<keyword evidence="12" id="KW-1185">Reference proteome</keyword>
<dbReference type="GO" id="GO:0006508">
    <property type="term" value="P:proteolysis"/>
    <property type="evidence" value="ECO:0007669"/>
    <property type="project" value="UniProtKB-KW"/>
</dbReference>
<evidence type="ECO:0000256" key="4">
    <source>
        <dbReference type="ARBA" id="ARBA00022645"/>
    </source>
</evidence>
<dbReference type="GO" id="GO:0004185">
    <property type="term" value="F:serine-type carboxypeptidase activity"/>
    <property type="evidence" value="ECO:0007669"/>
    <property type="project" value="UniProtKB-UniRule"/>
</dbReference>
<evidence type="ECO:0000256" key="1">
    <source>
        <dbReference type="ARBA" id="ARBA00004613"/>
    </source>
</evidence>
<dbReference type="Gene3D" id="3.40.50.1820">
    <property type="entry name" value="alpha/beta hydrolase"/>
    <property type="match status" value="1"/>
</dbReference>
<dbReference type="PROSITE" id="PS00131">
    <property type="entry name" value="CARBOXYPEPT_SER_SER"/>
    <property type="match status" value="1"/>
</dbReference>
<evidence type="ECO:0000256" key="10">
    <source>
        <dbReference type="RuleBase" id="RU361156"/>
    </source>
</evidence>
<dbReference type="PANTHER" id="PTHR11802">
    <property type="entry name" value="SERINE PROTEASE FAMILY S10 SERINE CARBOXYPEPTIDASE"/>
    <property type="match status" value="1"/>
</dbReference>
<comment type="similarity">
    <text evidence="2 10">Belongs to the peptidase S10 family.</text>
</comment>
<dbReference type="SUPFAM" id="SSF53474">
    <property type="entry name" value="alpha/beta-Hydrolases"/>
    <property type="match status" value="1"/>
</dbReference>
<dbReference type="FunFam" id="3.40.50.11320:FF:000001">
    <property type="entry name" value="Carboxypeptidase"/>
    <property type="match status" value="1"/>
</dbReference>
<dbReference type="EC" id="3.4.16.-" evidence="10"/>
<evidence type="ECO:0000256" key="8">
    <source>
        <dbReference type="ARBA" id="ARBA00023157"/>
    </source>
</evidence>
<dbReference type="InterPro" id="IPR029058">
    <property type="entry name" value="AB_hydrolase_fold"/>
</dbReference>
<sequence>MLGIWKWLAWSVILKSVLVMGLGSEGYKMNKEAEADRVTNLPGQPSVPFSHYAGYVNLRPNEGKALFYWFFQAQHQPSLKPLVLWLNGGPGCSSVAYGATQELGPFLVRNNGTQLVLNHFSWNKAANILFLESPVGVGFSYTNNSEDLHKLGDKITAIDSHAFLVGWFKRFPHFKSHDFYIAGESYAGHYVPQLAELIYKRNKQARKDSYINLKGIMMGNAVLNEETDQRGFIEYAWSHAIISDKLYNDIVRECDFRSSDNLTQVCLDNFKGFLEAYSDIDIYSIYSPVCLNSLDQKQLSTKPLAAPRFFSKSKHDLWHILPSGYDPCTEDYVTKYFNREDVQRALHANLTNLPYSYSPCSDVIPKWNDSPDTVLPIIQKLLKAGLRVWIYSGDTDGRVPVTSTRYSLKEMRLRIEEGWRAWFHKQQVGGWMMRYEGGLTLATVRGAGHQVPLLAPEQALSLFTHFLSATALPPSRS</sequence>
<evidence type="ECO:0000256" key="2">
    <source>
        <dbReference type="ARBA" id="ARBA00009431"/>
    </source>
</evidence>
<keyword evidence="7 10" id="KW-0378">Hydrolase</keyword>
<name>A0AAN8VLL5_9MAGN</name>
<dbReference type="Gene3D" id="3.40.50.11320">
    <property type="match status" value="1"/>
</dbReference>
<dbReference type="Gene3D" id="6.10.250.940">
    <property type="match status" value="1"/>
</dbReference>
<dbReference type="Pfam" id="PF00450">
    <property type="entry name" value="Peptidase_S10"/>
    <property type="match status" value="1"/>
</dbReference>
<comment type="caution">
    <text evidence="11">The sequence shown here is derived from an EMBL/GenBank/DDBJ whole genome shotgun (WGS) entry which is preliminary data.</text>
</comment>
<evidence type="ECO:0000313" key="12">
    <source>
        <dbReference type="Proteomes" id="UP001370490"/>
    </source>
</evidence>
<evidence type="ECO:0000256" key="9">
    <source>
        <dbReference type="ARBA" id="ARBA00023180"/>
    </source>
</evidence>
<dbReference type="AlphaFoldDB" id="A0AAN8VLL5"/>
<keyword evidence="4 10" id="KW-0121">Carboxypeptidase</keyword>
<protein>
    <recommendedName>
        <fullName evidence="10">Carboxypeptidase</fullName>
        <ecNumber evidence="10">3.4.16.-</ecNumber>
    </recommendedName>
</protein>
<dbReference type="InterPro" id="IPR018202">
    <property type="entry name" value="Ser_caboxypep_ser_AS"/>
</dbReference>
<proteinExistence type="inferred from homology"/>
<dbReference type="Proteomes" id="UP001370490">
    <property type="component" value="Unassembled WGS sequence"/>
</dbReference>
<feature type="chain" id="PRO_5042666812" description="Carboxypeptidase" evidence="10">
    <location>
        <begin position="24"/>
        <end position="477"/>
    </location>
</feature>
<dbReference type="GO" id="GO:0005773">
    <property type="term" value="C:vacuole"/>
    <property type="evidence" value="ECO:0007669"/>
    <property type="project" value="TreeGrafter"/>
</dbReference>
<evidence type="ECO:0000313" key="11">
    <source>
        <dbReference type="EMBL" id="KAK6931732.1"/>
    </source>
</evidence>
<accession>A0AAN8VLL5</accession>
<keyword evidence="9" id="KW-0325">Glycoprotein</keyword>